<dbReference type="Proteomes" id="UP000182334">
    <property type="component" value="Chromosome II"/>
</dbReference>
<feature type="transmembrane region" description="Helical" evidence="2">
    <location>
        <begin position="124"/>
        <end position="143"/>
    </location>
</feature>
<organism evidence="3 4">
    <name type="scientific">Sungouiella intermedia</name>
    <dbReference type="NCBI Taxonomy" id="45354"/>
    <lineage>
        <taxon>Eukaryota</taxon>
        <taxon>Fungi</taxon>
        <taxon>Dikarya</taxon>
        <taxon>Ascomycota</taxon>
        <taxon>Saccharomycotina</taxon>
        <taxon>Pichiomycetes</taxon>
        <taxon>Metschnikowiaceae</taxon>
        <taxon>Sungouiella</taxon>
    </lineage>
</organism>
<protein>
    <submittedName>
        <fullName evidence="3">CIC11C00000002714</fullName>
    </submittedName>
</protein>
<proteinExistence type="predicted"/>
<keyword evidence="4" id="KW-1185">Reference proteome</keyword>
<evidence type="ECO:0000313" key="3">
    <source>
        <dbReference type="EMBL" id="SGZ49709.1"/>
    </source>
</evidence>
<feature type="compositionally biased region" description="Basic residues" evidence="1">
    <location>
        <begin position="434"/>
        <end position="449"/>
    </location>
</feature>
<evidence type="ECO:0000256" key="2">
    <source>
        <dbReference type="SAM" id="Phobius"/>
    </source>
</evidence>
<dbReference type="EMBL" id="LT635757">
    <property type="protein sequence ID" value="SGZ49709.1"/>
    <property type="molecule type" value="Genomic_DNA"/>
</dbReference>
<keyword evidence="2" id="KW-0812">Transmembrane</keyword>
<evidence type="ECO:0000313" key="4">
    <source>
        <dbReference type="Proteomes" id="UP000182334"/>
    </source>
</evidence>
<feature type="region of interest" description="Disordered" evidence="1">
    <location>
        <begin position="418"/>
        <end position="449"/>
    </location>
</feature>
<gene>
    <name evidence="3" type="ORF">SAMEA4029010_CIC11G00000002714</name>
</gene>
<evidence type="ECO:0000256" key="1">
    <source>
        <dbReference type="SAM" id="MobiDB-lite"/>
    </source>
</evidence>
<keyword evidence="2" id="KW-0472">Membrane</keyword>
<keyword evidence="2" id="KW-1133">Transmembrane helix</keyword>
<dbReference type="AlphaFoldDB" id="A0A1L0FYY2"/>
<name>A0A1L0FYY2_9ASCO</name>
<sequence>MKFQNRKSSKSKIKGPPCFHGLRRNLPPLCTQSVSSQGRVARAWKKLARKCSRAKAKLKRRLPFRRGKTATPLVSGDGVVAVVRSVGAVSGQSKVRHRSIRRSMQSRFSWILARSHESRSHRSAGCFSASQMVLLMVLLMLEVLVAKRNNSMQILHFAAELQVVWPTTCTAVGMSSMTLPFLKLMRLIVRLKSWVSKRSAAVYPDRVLKEVIHERYYHLLTVQLVTQAFAPSYFNMQYPLILITLPTPIPPVQTLRHVKVCQTMAAALVSQLPSTLATQEEYSLCTPYTIYKSALDVCAGRDVAGANANALVAAITVLQRVDYFVHKVDDDVHKVDDDFHKVDDFFHNVVGNIPSQVWMPINVCTPTCKPWYEYCEDDGYSDDEFTSQVLASMSELCVTNSVELAPVSLAHADVEPSEAVVGGSGSKGYDGHTNWRKKPRRRKRPQRKKSTYLRCTVDKYEEVKVVLKGDVLPKVDEVHKMDKVHMMDEVHNTVVDTRFRNWMPVNVCTPTRKPWYEFCEDVGDSDNDLPF</sequence>
<accession>A0A1L0FYY2</accession>
<reference evidence="3 4" key="1">
    <citation type="submission" date="2016-10" db="EMBL/GenBank/DDBJ databases">
        <authorList>
            <person name="de Groot N.N."/>
        </authorList>
    </citation>
    <scope>NUCLEOTIDE SEQUENCE [LARGE SCALE GENOMIC DNA]</scope>
    <source>
        <strain evidence="3 4">CBS 141442</strain>
    </source>
</reference>